<dbReference type="EMBL" id="JACEIK010000411">
    <property type="protein sequence ID" value="MCD7456637.1"/>
    <property type="molecule type" value="Genomic_DNA"/>
</dbReference>
<protein>
    <submittedName>
        <fullName evidence="1">Uncharacterized protein</fullName>
    </submittedName>
</protein>
<comment type="caution">
    <text evidence="1">The sequence shown here is derived from an EMBL/GenBank/DDBJ whole genome shotgun (WGS) entry which is preliminary data.</text>
</comment>
<accession>A0ABS8SCQ3</accession>
<gene>
    <name evidence="1" type="ORF">HAX54_032418</name>
</gene>
<evidence type="ECO:0000313" key="2">
    <source>
        <dbReference type="Proteomes" id="UP000823775"/>
    </source>
</evidence>
<organism evidence="1 2">
    <name type="scientific">Datura stramonium</name>
    <name type="common">Jimsonweed</name>
    <name type="synonym">Common thornapple</name>
    <dbReference type="NCBI Taxonomy" id="4076"/>
    <lineage>
        <taxon>Eukaryota</taxon>
        <taxon>Viridiplantae</taxon>
        <taxon>Streptophyta</taxon>
        <taxon>Embryophyta</taxon>
        <taxon>Tracheophyta</taxon>
        <taxon>Spermatophyta</taxon>
        <taxon>Magnoliopsida</taxon>
        <taxon>eudicotyledons</taxon>
        <taxon>Gunneridae</taxon>
        <taxon>Pentapetalae</taxon>
        <taxon>asterids</taxon>
        <taxon>lamiids</taxon>
        <taxon>Solanales</taxon>
        <taxon>Solanaceae</taxon>
        <taxon>Solanoideae</taxon>
        <taxon>Datureae</taxon>
        <taxon>Datura</taxon>
    </lineage>
</organism>
<proteinExistence type="predicted"/>
<evidence type="ECO:0000313" key="1">
    <source>
        <dbReference type="EMBL" id="MCD7456637.1"/>
    </source>
</evidence>
<name>A0ABS8SCQ3_DATST</name>
<keyword evidence="2" id="KW-1185">Reference proteome</keyword>
<sequence>MSSEIPSASDVEIVVANVETVSASISAPVVGDDVIFYALLVEKFFSPLAMDLEKVGSLINSVISRKFKFKKNCSCNFFGDNTAPSRTPFVVYYVLTVDKGSEFFLVWQIEARQRRVLEKGILKKKKRKYGGSEFSPSKRKFKKSIEEKVTSPSQETTILGIKENNQGAMLRKDTTVEGEAGSSAPILGGAPHLSHSVLQMSFSSLGFVQEIRTPITVESGRGYLCMSESFSHSSDEERLTQQEGEQLWERTTFLEMQNRLLEGQSTVEKKALAEANDILSELYVQFLRQIVELETSIEKVKKLSRGWIKMNRKCLDC</sequence>
<reference evidence="1 2" key="1">
    <citation type="journal article" date="2021" name="BMC Genomics">
        <title>Datura genome reveals duplications of psychoactive alkaloid biosynthetic genes and high mutation rate following tissue culture.</title>
        <authorList>
            <person name="Rajewski A."/>
            <person name="Carter-House D."/>
            <person name="Stajich J."/>
            <person name="Litt A."/>
        </authorList>
    </citation>
    <scope>NUCLEOTIDE SEQUENCE [LARGE SCALE GENOMIC DNA]</scope>
    <source>
        <strain evidence="1">AR-01</strain>
    </source>
</reference>
<dbReference type="Proteomes" id="UP000823775">
    <property type="component" value="Unassembled WGS sequence"/>
</dbReference>